<dbReference type="EMBL" id="CP013234">
    <property type="protein sequence ID" value="AMP05242.1"/>
    <property type="molecule type" value="Genomic_DNA"/>
</dbReference>
<name>A0A127Q6H5_9BURK</name>
<proteinExistence type="predicted"/>
<dbReference type="AlphaFoldDB" id="A0A127Q6H5"/>
<evidence type="ECO:0000313" key="3">
    <source>
        <dbReference type="Proteomes" id="UP000074561"/>
    </source>
</evidence>
<gene>
    <name evidence="2" type="ORF">CPter91_2896</name>
</gene>
<reference evidence="2 3" key="1">
    <citation type="submission" date="2015-11" db="EMBL/GenBank/DDBJ databases">
        <title>Exploring the genomic traits of fungus-feeding bacterial genus Collimonas.</title>
        <authorList>
            <person name="Song C."/>
            <person name="Schmidt R."/>
            <person name="de Jager V."/>
            <person name="Krzyzanowska D."/>
            <person name="Jongedijk E."/>
            <person name="Cankar K."/>
            <person name="Beekwilder J."/>
            <person name="van Veen A."/>
            <person name="de Boer W."/>
            <person name="van Veen J.A."/>
            <person name="Garbeva P."/>
        </authorList>
    </citation>
    <scope>NUCLEOTIDE SEQUENCE [LARGE SCALE GENOMIC DNA]</scope>
    <source>
        <strain evidence="2 3">Ter91</strain>
    </source>
</reference>
<dbReference type="Proteomes" id="UP000074561">
    <property type="component" value="Chromosome"/>
</dbReference>
<dbReference type="PANTHER" id="PTHR44013">
    <property type="entry name" value="ZINC-TYPE ALCOHOL DEHYDROGENASE-LIKE PROTEIN C16A3.02C"/>
    <property type="match status" value="1"/>
</dbReference>
<dbReference type="InterPro" id="IPR036291">
    <property type="entry name" value="NAD(P)-bd_dom_sf"/>
</dbReference>
<dbReference type="Gene3D" id="3.40.50.720">
    <property type="entry name" value="NAD(P)-binding Rossmann-like Domain"/>
    <property type="match status" value="1"/>
</dbReference>
<dbReference type="GO" id="GO:0016491">
    <property type="term" value="F:oxidoreductase activity"/>
    <property type="evidence" value="ECO:0007669"/>
    <property type="project" value="InterPro"/>
</dbReference>
<organism evidence="2 3">
    <name type="scientific">Collimonas pratensis</name>
    <dbReference type="NCBI Taxonomy" id="279113"/>
    <lineage>
        <taxon>Bacteria</taxon>
        <taxon>Pseudomonadati</taxon>
        <taxon>Pseudomonadota</taxon>
        <taxon>Betaproteobacteria</taxon>
        <taxon>Burkholderiales</taxon>
        <taxon>Oxalobacteraceae</taxon>
        <taxon>Collimonas</taxon>
    </lineage>
</organism>
<dbReference type="SUPFAM" id="SSF51735">
    <property type="entry name" value="NAD(P)-binding Rossmann-fold domains"/>
    <property type="match status" value="1"/>
</dbReference>
<accession>A0A127Q6H5</accession>
<dbReference type="PATRIC" id="fig|279113.9.peg.2859"/>
<dbReference type="STRING" id="279113.CPter91_2896"/>
<dbReference type="RefSeq" id="WP_082792823.1">
    <property type="nucleotide sequence ID" value="NZ_CP013234.1"/>
</dbReference>
<dbReference type="PANTHER" id="PTHR44013:SF1">
    <property type="entry name" value="ZINC-TYPE ALCOHOL DEHYDROGENASE-LIKE PROTEIN C16A3.02C"/>
    <property type="match status" value="1"/>
</dbReference>
<dbReference type="CDD" id="cd08267">
    <property type="entry name" value="MDR1"/>
    <property type="match status" value="1"/>
</dbReference>
<dbReference type="SUPFAM" id="SSF50129">
    <property type="entry name" value="GroES-like"/>
    <property type="match status" value="1"/>
</dbReference>
<dbReference type="InterPro" id="IPR013149">
    <property type="entry name" value="ADH-like_C"/>
</dbReference>
<dbReference type="InterPro" id="IPR013154">
    <property type="entry name" value="ADH-like_N"/>
</dbReference>
<dbReference type="Pfam" id="PF08240">
    <property type="entry name" value="ADH_N"/>
    <property type="match status" value="1"/>
</dbReference>
<dbReference type="InterPro" id="IPR011032">
    <property type="entry name" value="GroES-like_sf"/>
</dbReference>
<dbReference type="InterPro" id="IPR020843">
    <property type="entry name" value="ER"/>
</dbReference>
<feature type="domain" description="Enoyl reductase (ER)" evidence="1">
    <location>
        <begin position="10"/>
        <end position="293"/>
    </location>
</feature>
<dbReference type="InterPro" id="IPR052733">
    <property type="entry name" value="Chloroplast_QOR"/>
</dbReference>
<sequence>MKRIQYHQYGGPELMQLDDFELAAPGKGEVTVKVKFAAINPIDWKLRNGMMKIVTGNAFPRAMGMDFSGVVTAIGPDVTRFRPGDAVFGLARFKESGALGQAVVTKETFLAKKPDEISFEDAACMGTPGVTAWNGLVDKAKLKAGQLVFVNGCAGAVGEAAVQIARILGASVEGSCSAGSMERARSLGVQAVYDYRTTDLGTLAERFDVVYDTAATMTTAMGLRLLQKDGVFLDLNPTPGKFIRSIFNRKLKPIVGTPRPDILERVATEARKGKFRLPIARIVALNEGIQLIRPTYSVRVWIRSVEREELRLRHTRKGSSA</sequence>
<protein>
    <submittedName>
        <fullName evidence="2">Zinc-binding dehydrogenase family protein</fullName>
    </submittedName>
</protein>
<dbReference type="SMART" id="SM00829">
    <property type="entry name" value="PKS_ER"/>
    <property type="match status" value="1"/>
</dbReference>
<dbReference type="OrthoDB" id="9787435at2"/>
<evidence type="ECO:0000313" key="2">
    <source>
        <dbReference type="EMBL" id="AMP05242.1"/>
    </source>
</evidence>
<dbReference type="KEGG" id="cpra:CPter91_2896"/>
<evidence type="ECO:0000259" key="1">
    <source>
        <dbReference type="SMART" id="SM00829"/>
    </source>
</evidence>
<dbReference type="Pfam" id="PF00107">
    <property type="entry name" value="ADH_zinc_N"/>
    <property type="match status" value="1"/>
</dbReference>
<dbReference type="Gene3D" id="3.90.180.10">
    <property type="entry name" value="Medium-chain alcohol dehydrogenases, catalytic domain"/>
    <property type="match status" value="1"/>
</dbReference>